<dbReference type="EMBL" id="JACSPY010000014">
    <property type="protein sequence ID" value="MBD8021533.1"/>
    <property type="molecule type" value="Genomic_DNA"/>
</dbReference>
<evidence type="ECO:0000313" key="2">
    <source>
        <dbReference type="EMBL" id="MBD8021533.1"/>
    </source>
</evidence>
<feature type="domain" description="Amidohydrolase-related" evidence="1">
    <location>
        <begin position="6"/>
        <end position="252"/>
    </location>
</feature>
<dbReference type="PANTHER" id="PTHR35563">
    <property type="entry name" value="BARREL METAL-DEPENDENT HYDROLASE, PUTATIVE (AFU_ORTHOLOGUE AFUA_1G16240)-RELATED"/>
    <property type="match status" value="1"/>
</dbReference>
<gene>
    <name evidence="2" type="ORF">H9634_12160</name>
</gene>
<organism evidence="2 3">
    <name type="scientific">Brevibacterium gallinarum</name>
    <dbReference type="NCBI Taxonomy" id="2762220"/>
    <lineage>
        <taxon>Bacteria</taxon>
        <taxon>Bacillati</taxon>
        <taxon>Actinomycetota</taxon>
        <taxon>Actinomycetes</taxon>
        <taxon>Micrococcales</taxon>
        <taxon>Brevibacteriaceae</taxon>
        <taxon>Brevibacterium</taxon>
    </lineage>
</organism>
<dbReference type="Pfam" id="PF04909">
    <property type="entry name" value="Amidohydro_2"/>
    <property type="match status" value="1"/>
</dbReference>
<evidence type="ECO:0000313" key="3">
    <source>
        <dbReference type="Proteomes" id="UP000651517"/>
    </source>
</evidence>
<protein>
    <submittedName>
        <fullName evidence="2">Amidohydrolase family protein</fullName>
    </submittedName>
</protein>
<dbReference type="Proteomes" id="UP000651517">
    <property type="component" value="Unassembled WGS sequence"/>
</dbReference>
<dbReference type="Gene3D" id="3.20.20.140">
    <property type="entry name" value="Metal-dependent hydrolases"/>
    <property type="match status" value="1"/>
</dbReference>
<name>A0ABR8WWS2_9MICO</name>
<comment type="caution">
    <text evidence="2">The sequence shown here is derived from an EMBL/GenBank/DDBJ whole genome shotgun (WGS) entry which is preliminary data.</text>
</comment>
<dbReference type="InterPro" id="IPR006680">
    <property type="entry name" value="Amidohydro-rel"/>
</dbReference>
<evidence type="ECO:0000259" key="1">
    <source>
        <dbReference type="Pfam" id="PF04909"/>
    </source>
</evidence>
<dbReference type="RefSeq" id="WP_191726927.1">
    <property type="nucleotide sequence ID" value="NZ_JACSPY010000014.1"/>
</dbReference>
<dbReference type="PANTHER" id="PTHR35563:SF2">
    <property type="entry name" value="BARREL METAL-DEPENDENT HYDROLASE, PUTATIVE (AFU_ORTHOLOGUE AFUA_1G16240)-RELATED"/>
    <property type="match status" value="1"/>
</dbReference>
<proteinExistence type="predicted"/>
<dbReference type="SUPFAM" id="SSF51556">
    <property type="entry name" value="Metallo-dependent hydrolases"/>
    <property type="match status" value="1"/>
</dbReference>
<accession>A0ABR8WWS2</accession>
<reference evidence="2 3" key="1">
    <citation type="submission" date="2020-08" db="EMBL/GenBank/DDBJ databases">
        <title>A Genomic Blueprint of the Chicken Gut Microbiome.</title>
        <authorList>
            <person name="Gilroy R."/>
            <person name="Ravi A."/>
            <person name="Getino M."/>
            <person name="Pursley I."/>
            <person name="Horton D.L."/>
            <person name="Alikhan N.-F."/>
            <person name="Baker D."/>
            <person name="Gharbi K."/>
            <person name="Hall N."/>
            <person name="Watson M."/>
            <person name="Adriaenssens E.M."/>
            <person name="Foster-Nyarko E."/>
            <person name="Jarju S."/>
            <person name="Secka A."/>
            <person name="Antonio M."/>
            <person name="Oren A."/>
            <person name="Chaudhuri R."/>
            <person name="La Ragione R.M."/>
            <person name="Hildebrand F."/>
            <person name="Pallen M.J."/>
        </authorList>
    </citation>
    <scope>NUCLEOTIDE SEQUENCE [LARGE SCALE GENOMIC DNA]</scope>
    <source>
        <strain evidence="2 3">Re57</strain>
    </source>
</reference>
<dbReference type="InterPro" id="IPR052358">
    <property type="entry name" value="Aro_Compnd_Degr_Hydrolases"/>
</dbReference>
<sequence>MQPVFDAHLHIIDPAFPLTANDGYLPDPFAVADYRQRIAGLPDSVGMEVTGGAVVSGSFQGFDQTYLVAALEALGPGFVGVAQVPVSVTDAQIDALDAAGVRAVRFNLRRGGSAGIDDVEQLATRVWERAGWHAEFYLDARDLGELSPLLTGLPQVSIDHLGLSQAGFPQLLRLAEVGAKVKATGLGRIDLDPAEALRQIAEANPQALMAGTDLPSTRAPRPFADEDLSLIRDVLTAEQAQAALWGNAAGLYLRTDHSGAASSELS</sequence>
<dbReference type="InterPro" id="IPR032466">
    <property type="entry name" value="Metal_Hydrolase"/>
</dbReference>
<keyword evidence="3" id="KW-1185">Reference proteome</keyword>